<dbReference type="GO" id="GO:0005694">
    <property type="term" value="C:chromosome"/>
    <property type="evidence" value="ECO:0007669"/>
    <property type="project" value="UniProtKB-ARBA"/>
</dbReference>
<dbReference type="GO" id="GO:0001147">
    <property type="term" value="F:transcription termination site sequence-specific DNA binding"/>
    <property type="evidence" value="ECO:0007669"/>
    <property type="project" value="TreeGrafter"/>
</dbReference>
<feature type="compositionally biased region" description="Low complexity" evidence="6">
    <location>
        <begin position="675"/>
        <end position="684"/>
    </location>
</feature>
<feature type="region of interest" description="Disordered" evidence="6">
    <location>
        <begin position="125"/>
        <end position="158"/>
    </location>
</feature>
<dbReference type="GO" id="GO:0005524">
    <property type="term" value="F:ATP binding"/>
    <property type="evidence" value="ECO:0007669"/>
    <property type="project" value="UniProtKB-KW"/>
</dbReference>
<dbReference type="InterPro" id="IPR027417">
    <property type="entry name" value="P-loop_NTPase"/>
</dbReference>
<feature type="region of interest" description="Disordered" evidence="6">
    <location>
        <begin position="365"/>
        <end position="439"/>
    </location>
</feature>
<feature type="region of interest" description="Disordered" evidence="6">
    <location>
        <begin position="221"/>
        <end position="292"/>
    </location>
</feature>
<evidence type="ECO:0000256" key="4">
    <source>
        <dbReference type="ARBA" id="ARBA00022840"/>
    </source>
</evidence>
<gene>
    <name evidence="8" type="ORF">LARSCL_LOCUS21668</name>
</gene>
<feature type="compositionally biased region" description="Polar residues" evidence="6">
    <location>
        <begin position="256"/>
        <end position="279"/>
    </location>
</feature>
<dbReference type="Gene3D" id="3.40.50.300">
    <property type="entry name" value="P-loop containing nucleotide triphosphate hydrolases"/>
    <property type="match status" value="2"/>
</dbReference>
<feature type="compositionally biased region" description="Polar residues" evidence="6">
    <location>
        <begin position="424"/>
        <end position="439"/>
    </location>
</feature>
<dbReference type="PANTHER" id="PTHR10887:SF495">
    <property type="entry name" value="HELICASE SENATAXIN ISOFORM X1-RELATED"/>
    <property type="match status" value="1"/>
</dbReference>
<evidence type="ECO:0000256" key="5">
    <source>
        <dbReference type="SAM" id="Coils"/>
    </source>
</evidence>
<feature type="region of interest" description="Disordered" evidence="6">
    <location>
        <begin position="1027"/>
        <end position="1046"/>
    </location>
</feature>
<dbReference type="GO" id="GO:0004386">
    <property type="term" value="F:helicase activity"/>
    <property type="evidence" value="ECO:0007669"/>
    <property type="project" value="UniProtKB-KW"/>
</dbReference>
<dbReference type="Pfam" id="PF00498">
    <property type="entry name" value="FHA"/>
    <property type="match status" value="1"/>
</dbReference>
<feature type="region of interest" description="Disordered" evidence="6">
    <location>
        <begin position="809"/>
        <end position="852"/>
    </location>
</feature>
<feature type="compositionally biased region" description="Basic and acidic residues" evidence="6">
    <location>
        <begin position="874"/>
        <end position="887"/>
    </location>
</feature>
<dbReference type="InterPro" id="IPR008984">
    <property type="entry name" value="SMAD_FHA_dom_sf"/>
</dbReference>
<dbReference type="Gene3D" id="2.60.200.20">
    <property type="match status" value="1"/>
</dbReference>
<feature type="compositionally biased region" description="Low complexity" evidence="6">
    <location>
        <begin position="221"/>
        <end position="246"/>
    </location>
</feature>
<accession>A0AAV2BXA0</accession>
<dbReference type="Pfam" id="PF13086">
    <property type="entry name" value="AAA_11"/>
    <property type="match status" value="1"/>
</dbReference>
<evidence type="ECO:0000256" key="2">
    <source>
        <dbReference type="ARBA" id="ARBA00022801"/>
    </source>
</evidence>
<evidence type="ECO:0000313" key="9">
    <source>
        <dbReference type="Proteomes" id="UP001497382"/>
    </source>
</evidence>
<dbReference type="InterPro" id="IPR041679">
    <property type="entry name" value="DNA2/NAM7-like_C"/>
</dbReference>
<feature type="region of interest" description="Disordered" evidence="6">
    <location>
        <begin position="634"/>
        <end position="704"/>
    </location>
</feature>
<evidence type="ECO:0000256" key="3">
    <source>
        <dbReference type="ARBA" id="ARBA00022806"/>
    </source>
</evidence>
<feature type="domain" description="FHA" evidence="7">
    <location>
        <begin position="25"/>
        <end position="73"/>
    </location>
</feature>
<feature type="compositionally biased region" description="Polar residues" evidence="6">
    <location>
        <begin position="134"/>
        <end position="158"/>
    </location>
</feature>
<name>A0AAV2BXA0_9ARAC</name>
<dbReference type="CDD" id="cd22663">
    <property type="entry name" value="FHA_RNF8"/>
    <property type="match status" value="1"/>
</dbReference>
<dbReference type="CDD" id="cd18042">
    <property type="entry name" value="DEXXQc_SETX"/>
    <property type="match status" value="1"/>
</dbReference>
<keyword evidence="9" id="KW-1185">Reference proteome</keyword>
<dbReference type="SUPFAM" id="SSF52540">
    <property type="entry name" value="P-loop containing nucleoside triphosphate hydrolases"/>
    <property type="match status" value="1"/>
</dbReference>
<keyword evidence="1" id="KW-0547">Nucleotide-binding</keyword>
<dbReference type="GO" id="GO:0016604">
    <property type="term" value="C:nuclear body"/>
    <property type="evidence" value="ECO:0007669"/>
    <property type="project" value="TreeGrafter"/>
</dbReference>
<dbReference type="PROSITE" id="PS50006">
    <property type="entry name" value="FHA_DOMAIN"/>
    <property type="match status" value="1"/>
</dbReference>
<keyword evidence="5" id="KW-0175">Coiled coil</keyword>
<dbReference type="InterPro" id="IPR041677">
    <property type="entry name" value="DNA2/NAM7_AAA_11"/>
</dbReference>
<feature type="region of interest" description="Disordered" evidence="6">
    <location>
        <begin position="953"/>
        <end position="980"/>
    </location>
</feature>
<feature type="coiled-coil region" evidence="5">
    <location>
        <begin position="1436"/>
        <end position="1486"/>
    </location>
</feature>
<feature type="compositionally biased region" description="Basic and acidic residues" evidence="6">
    <location>
        <begin position="174"/>
        <end position="183"/>
    </location>
</feature>
<dbReference type="InterPro" id="IPR047187">
    <property type="entry name" value="SF1_C_Upf1"/>
</dbReference>
<dbReference type="InterPro" id="IPR000253">
    <property type="entry name" value="FHA_dom"/>
</dbReference>
<dbReference type="CDD" id="cd18808">
    <property type="entry name" value="SF1_C_Upf1"/>
    <property type="match status" value="1"/>
</dbReference>
<sequence>MEYFLRQIHHGVQDPLNIDLKQSQIVVGRSTNPELKKYIQVSRQHARFKKVNGVWFVEDLKSLNGVFVNGSRIGENPVQLEIGDHIGLGLPAFGVESDGYVCSLSVRPVQRQIIVVDLCDETPVIKTEPPDDVPSSSRNDTFGDSANQPVCDSTSLNSAGVSTSAADARLSYNHQDKLTRNNDETNSELSHKPVSNTLNNQHSINTVVSQFCKDKSVAASESSSTLNSVESMTKSNSHLNSSNSTNKETVADRSSVGIQNANCSPQECSSDSNQRSRQTLTEKETSKNVKQNSLLHQNAAHGLSNQSSDILTDNENRKILKMQNDEQSSNKSVLSLSKKNAMKDCHVCLVRCDSEFFKLPSDVRSSMINGDSSAEKKSSNMRNDKKRRKRIISFDSLSSSDDEGKQNLSKPPMKMKKVSEFDPSLSSQSNSNTFKLPNIPSDQNKSIIINDKVENVELKNGNPSVSDLPDLESQNKKVAEFPQLFSKSSLEYVDVRQNQMLNENLAKNTANKEADKVVGILNNISYSQPDEDGVIVISDDDEEYMDFNSSQVCIKEEPFDNETELNADEDMYDPTIDNEGIPDVLNPDETVSESIENIKRFVMSTLADKNETSSNTLQTGENVGIETFFPMSQLHSEEDSELSNHTSKPAEVISSEVMDPFSKEKGISESDRSSDSGSSVSSHSLVITPSAKSQKRKKHEKKREVIQKQVEKVKSKGPKSVGRALLIEPQKLNKRPNRLCGRGEWFEDKASEHAPAVESVKTKESRRSTRSKELPKSKTSTRKKLETTRQSLLNKLQSPNKHVANAVVSHSAKKMLPKPPIKYSEKPALKSQPQKEPSTIKKNNPPISRRPNEYASRSAFLVSDMQPVMAKRKPGNEKKQADKKELAKSAPNIKSIPPVPSKPNVSNNTQNTMQKSLQNTIQPTVMERTLNVGFGSSHQSKTVPAVVVSPLTTTSLPSTSKTAPETSFAPHSYSAIRDPRIQRRLNSSDNKSSENQPGNFVAHNQINNVNNVANIRNLNYNNFDQRSASSSNMSHHPVSFSTNPLHRSVSQTTSSLVVKPGNYHSLHNQRQTFYQNHTRKPFEIVIKKIVEFNVNWLREQKKCEEPPPEILTGASNLPLFFNSVDHYISSFYSMFLLEIWDNMYKESQVIFETENRKAKKFYFVISSTESKSDMTVYHCEALINKTAFEPSEGNLLLMDVRHSNNTVTTFFGYVFRHWIEEIKSDYLTPKWKKLGEMWLKNAKLWRFSAYLKNRPISPEFQKIMKGNGICSIRNRLRVAEALHNLASSPLRQLIIQPNENDFYLKYPDVSPGRDYNYSQMMAIEGIGSEMLKQDLKPKIVLLQGPPGTGKTHTIIGLLEKLTTNPKFRILVVAPSNAAIDEIGSRLLYIRRSNSRNQARMKFVRVGLPEQINTKLKPYTLDEKASKLLKDFDERTAKSLKEENEKRRKQISELKKQKQDFSVERKIKIYQDELKKGEEKLASKNVNKKMLWSYKTQVLRESNIILSTLGSCAQSILTACFSATARESISCCILDEASQCTETEALLPLIFGISKLIMVGDHQQLPATVNSKWASAFGYERSMFERFHLYFSKHCNFNPIYMLSTQFRMHSEICQFPSQHFYDGLLSTDPHNDIRDENFPLHPYIVYDILDSQESDSLNSKTNCTEAHAIVDICSQILNVDSHSSIGIITPYQAQRDLYSKSLGQNSMYRHIEVNTVDGFQGREKDIIILSCVRANSGTGGIGFLNCPKRLNVSITRACKCLIICVHSKTLVQNEYWRKLIDDARSRHLCISVNTYKDMQLIFKATMVKEPKSKRRQQI</sequence>
<evidence type="ECO:0000313" key="8">
    <source>
        <dbReference type="EMBL" id="CAL1299973.1"/>
    </source>
</evidence>
<protein>
    <recommendedName>
        <fullName evidence="7">FHA domain-containing protein</fullName>
    </recommendedName>
</protein>
<dbReference type="Pfam" id="PF13087">
    <property type="entry name" value="AAA_12"/>
    <property type="match status" value="1"/>
</dbReference>
<feature type="compositionally biased region" description="Polar residues" evidence="6">
    <location>
        <begin position="831"/>
        <end position="846"/>
    </location>
</feature>
<feature type="compositionally biased region" description="Low complexity" evidence="6">
    <location>
        <begin position="953"/>
        <end position="964"/>
    </location>
</feature>
<evidence type="ECO:0000259" key="7">
    <source>
        <dbReference type="PROSITE" id="PS50006"/>
    </source>
</evidence>
<dbReference type="FunFam" id="3.40.50.300:FF:000326">
    <property type="entry name" value="P-loop containing nucleoside triphosphate hydrolase"/>
    <property type="match status" value="1"/>
</dbReference>
<dbReference type="Proteomes" id="UP001497382">
    <property type="component" value="Unassembled WGS sequence"/>
</dbReference>
<keyword evidence="2" id="KW-0378">Hydrolase</keyword>
<evidence type="ECO:0000256" key="6">
    <source>
        <dbReference type="SAM" id="MobiDB-lite"/>
    </source>
</evidence>
<feature type="compositionally biased region" description="Low complexity" evidence="6">
    <location>
        <begin position="891"/>
        <end position="906"/>
    </location>
</feature>
<dbReference type="EMBL" id="CAXIEN010000527">
    <property type="protein sequence ID" value="CAL1299973.1"/>
    <property type="molecule type" value="Genomic_DNA"/>
</dbReference>
<feature type="region of interest" description="Disordered" evidence="6">
    <location>
        <begin position="746"/>
        <end position="787"/>
    </location>
</feature>
<dbReference type="GO" id="GO:0016787">
    <property type="term" value="F:hydrolase activity"/>
    <property type="evidence" value="ECO:0007669"/>
    <property type="project" value="UniProtKB-KW"/>
</dbReference>
<dbReference type="InterPro" id="IPR045055">
    <property type="entry name" value="DNA2/NAM7-like"/>
</dbReference>
<dbReference type="SMART" id="SM00240">
    <property type="entry name" value="FHA"/>
    <property type="match status" value="1"/>
</dbReference>
<evidence type="ECO:0000256" key="1">
    <source>
        <dbReference type="ARBA" id="ARBA00022741"/>
    </source>
</evidence>
<feature type="region of interest" description="Disordered" evidence="6">
    <location>
        <begin position="868"/>
        <end position="906"/>
    </location>
</feature>
<proteinExistence type="predicted"/>
<feature type="region of interest" description="Disordered" evidence="6">
    <location>
        <begin position="172"/>
        <end position="201"/>
    </location>
</feature>
<dbReference type="GO" id="GO:0006369">
    <property type="term" value="P:termination of RNA polymerase II transcription"/>
    <property type="evidence" value="ECO:0007669"/>
    <property type="project" value="TreeGrafter"/>
</dbReference>
<dbReference type="PANTHER" id="PTHR10887">
    <property type="entry name" value="DNA2/NAM7 HELICASE FAMILY"/>
    <property type="match status" value="1"/>
</dbReference>
<keyword evidence="3" id="KW-0347">Helicase</keyword>
<feature type="compositionally biased region" description="Basic and acidic residues" evidence="6">
    <location>
        <begin position="661"/>
        <end position="674"/>
    </location>
</feature>
<dbReference type="SUPFAM" id="SSF49879">
    <property type="entry name" value="SMAD/FHA domain"/>
    <property type="match status" value="1"/>
</dbReference>
<keyword evidence="4" id="KW-0067">ATP-binding</keyword>
<reference evidence="8 9" key="1">
    <citation type="submission" date="2024-04" db="EMBL/GenBank/DDBJ databases">
        <authorList>
            <person name="Rising A."/>
            <person name="Reimegard J."/>
            <person name="Sonavane S."/>
            <person name="Akerstrom W."/>
            <person name="Nylinder S."/>
            <person name="Hedman E."/>
            <person name="Kallberg Y."/>
        </authorList>
    </citation>
    <scope>NUCLEOTIDE SEQUENCE [LARGE SCALE GENOMIC DNA]</scope>
</reference>
<organism evidence="8 9">
    <name type="scientific">Larinioides sclopetarius</name>
    <dbReference type="NCBI Taxonomy" id="280406"/>
    <lineage>
        <taxon>Eukaryota</taxon>
        <taxon>Metazoa</taxon>
        <taxon>Ecdysozoa</taxon>
        <taxon>Arthropoda</taxon>
        <taxon>Chelicerata</taxon>
        <taxon>Arachnida</taxon>
        <taxon>Araneae</taxon>
        <taxon>Araneomorphae</taxon>
        <taxon>Entelegynae</taxon>
        <taxon>Araneoidea</taxon>
        <taxon>Araneidae</taxon>
        <taxon>Larinioides</taxon>
    </lineage>
</organism>
<comment type="caution">
    <text evidence="8">The sequence shown here is derived from an EMBL/GenBank/DDBJ whole genome shotgun (WGS) entry which is preliminary data.</text>
</comment>
<feature type="compositionally biased region" description="Basic and acidic residues" evidence="6">
    <location>
        <begin position="760"/>
        <end position="776"/>
    </location>
</feature>